<dbReference type="AlphaFoldDB" id="A0A164FR72"/>
<dbReference type="EMBL" id="LRGB01018565">
    <property type="protein sequence ID" value="KZR98065.1"/>
    <property type="molecule type" value="Genomic_DNA"/>
</dbReference>
<sequence length="66" mass="7446">MKNQESMKQPEKPLEERVVLQNHCDPNIFNTSAGVEEATIAEEQNHTVIVSILLPKSLDVSIIEMK</sequence>
<evidence type="ECO:0000313" key="1">
    <source>
        <dbReference type="EMBL" id="KZR98065.1"/>
    </source>
</evidence>
<comment type="caution">
    <text evidence="1">The sequence shown here is derived from an EMBL/GenBank/DDBJ whole genome shotgun (WGS) entry which is preliminary data.</text>
</comment>
<evidence type="ECO:0000313" key="2">
    <source>
        <dbReference type="Proteomes" id="UP000076858"/>
    </source>
</evidence>
<gene>
    <name evidence="1" type="ORF">APZ42_006699</name>
</gene>
<organism evidence="1 2">
    <name type="scientific">Daphnia magna</name>
    <dbReference type="NCBI Taxonomy" id="35525"/>
    <lineage>
        <taxon>Eukaryota</taxon>
        <taxon>Metazoa</taxon>
        <taxon>Ecdysozoa</taxon>
        <taxon>Arthropoda</taxon>
        <taxon>Crustacea</taxon>
        <taxon>Branchiopoda</taxon>
        <taxon>Diplostraca</taxon>
        <taxon>Cladocera</taxon>
        <taxon>Anomopoda</taxon>
        <taxon>Daphniidae</taxon>
        <taxon>Daphnia</taxon>
    </lineage>
</organism>
<reference evidence="1 2" key="1">
    <citation type="submission" date="2016-03" db="EMBL/GenBank/DDBJ databases">
        <title>EvidentialGene: Evidence-directed Construction of Genes on Genomes.</title>
        <authorList>
            <person name="Gilbert D.G."/>
            <person name="Choi J.-H."/>
            <person name="Mockaitis K."/>
            <person name="Colbourne J."/>
            <person name="Pfrender M."/>
        </authorList>
    </citation>
    <scope>NUCLEOTIDE SEQUENCE [LARGE SCALE GENOMIC DNA]</scope>
    <source>
        <strain evidence="1 2">Xinb3</strain>
        <tissue evidence="1">Complete organism</tissue>
    </source>
</reference>
<keyword evidence="2" id="KW-1185">Reference proteome</keyword>
<accession>A0A164FR72</accession>
<name>A0A164FR72_9CRUS</name>
<protein>
    <submittedName>
        <fullName evidence="1">Uncharacterized protein</fullName>
    </submittedName>
</protein>
<dbReference type="Proteomes" id="UP000076858">
    <property type="component" value="Unassembled WGS sequence"/>
</dbReference>
<proteinExistence type="predicted"/>
<dbReference type="OrthoDB" id="6349213at2759"/>